<proteinExistence type="predicted"/>
<accession>A0ACB7SFW2</accession>
<sequence>MIGGPLLLIFERPTLGSEILSSAAAFTIEDPITRNGGATARDAVEAPDGRHTYALSLPSPPSFSSDDSRSPVVTDGRLVLEWPPKSIASAVQTLLVLARNQEQCQNFLDSAETTRDYRRCSVVFEVPYTPPSSLYSALCPRAQVRS</sequence>
<dbReference type="EMBL" id="CM023484">
    <property type="protein sequence ID" value="KAH6932936.1"/>
    <property type="molecule type" value="Genomic_DNA"/>
</dbReference>
<name>A0ACB7SFW2_HYAAI</name>
<dbReference type="Proteomes" id="UP000821845">
    <property type="component" value="Chromosome 4"/>
</dbReference>
<gene>
    <name evidence="1" type="ORF">HPB50_010702</name>
</gene>
<organism evidence="1 2">
    <name type="scientific">Hyalomma asiaticum</name>
    <name type="common">Tick</name>
    <dbReference type="NCBI Taxonomy" id="266040"/>
    <lineage>
        <taxon>Eukaryota</taxon>
        <taxon>Metazoa</taxon>
        <taxon>Ecdysozoa</taxon>
        <taxon>Arthropoda</taxon>
        <taxon>Chelicerata</taxon>
        <taxon>Arachnida</taxon>
        <taxon>Acari</taxon>
        <taxon>Parasitiformes</taxon>
        <taxon>Ixodida</taxon>
        <taxon>Ixodoidea</taxon>
        <taxon>Ixodidae</taxon>
        <taxon>Hyalomminae</taxon>
        <taxon>Hyalomma</taxon>
    </lineage>
</organism>
<protein>
    <submittedName>
        <fullName evidence="1">Uncharacterized protein</fullName>
    </submittedName>
</protein>
<evidence type="ECO:0000313" key="2">
    <source>
        <dbReference type="Proteomes" id="UP000821845"/>
    </source>
</evidence>
<evidence type="ECO:0000313" key="1">
    <source>
        <dbReference type="EMBL" id="KAH6932936.1"/>
    </source>
</evidence>
<comment type="caution">
    <text evidence="1">The sequence shown here is derived from an EMBL/GenBank/DDBJ whole genome shotgun (WGS) entry which is preliminary data.</text>
</comment>
<keyword evidence="2" id="KW-1185">Reference proteome</keyword>
<reference evidence="1" key="1">
    <citation type="submission" date="2020-05" db="EMBL/GenBank/DDBJ databases">
        <title>Large-scale comparative analyses of tick genomes elucidate their genetic diversity and vector capacities.</title>
        <authorList>
            <person name="Jia N."/>
            <person name="Wang J."/>
            <person name="Shi W."/>
            <person name="Du L."/>
            <person name="Sun Y."/>
            <person name="Zhan W."/>
            <person name="Jiang J."/>
            <person name="Wang Q."/>
            <person name="Zhang B."/>
            <person name="Ji P."/>
            <person name="Sakyi L.B."/>
            <person name="Cui X."/>
            <person name="Yuan T."/>
            <person name="Jiang B."/>
            <person name="Yang W."/>
            <person name="Lam T.T.-Y."/>
            <person name="Chang Q."/>
            <person name="Ding S."/>
            <person name="Wang X."/>
            <person name="Zhu J."/>
            <person name="Ruan X."/>
            <person name="Zhao L."/>
            <person name="Wei J."/>
            <person name="Que T."/>
            <person name="Du C."/>
            <person name="Cheng J."/>
            <person name="Dai P."/>
            <person name="Han X."/>
            <person name="Huang E."/>
            <person name="Gao Y."/>
            <person name="Liu J."/>
            <person name="Shao H."/>
            <person name="Ye R."/>
            <person name="Li L."/>
            <person name="Wei W."/>
            <person name="Wang X."/>
            <person name="Wang C."/>
            <person name="Yang T."/>
            <person name="Huo Q."/>
            <person name="Li W."/>
            <person name="Guo W."/>
            <person name="Chen H."/>
            <person name="Zhou L."/>
            <person name="Ni X."/>
            <person name="Tian J."/>
            <person name="Zhou Y."/>
            <person name="Sheng Y."/>
            <person name="Liu T."/>
            <person name="Pan Y."/>
            <person name="Xia L."/>
            <person name="Li J."/>
            <person name="Zhao F."/>
            <person name="Cao W."/>
        </authorList>
    </citation>
    <scope>NUCLEOTIDE SEQUENCE</scope>
    <source>
        <strain evidence="1">Hyas-2018</strain>
    </source>
</reference>